<keyword evidence="5" id="KW-1185">Reference proteome</keyword>
<dbReference type="GO" id="GO:0005737">
    <property type="term" value="C:cytoplasm"/>
    <property type="evidence" value="ECO:0007669"/>
    <property type="project" value="TreeGrafter"/>
</dbReference>
<dbReference type="PANTHER" id="PTHR21621">
    <property type="entry name" value="RIBOSOMAL PROTEIN S6 MODIFICATION PROTEIN"/>
    <property type="match status" value="1"/>
</dbReference>
<dbReference type="SUPFAM" id="SSF56059">
    <property type="entry name" value="Glutathione synthetase ATP-binding domain-like"/>
    <property type="match status" value="1"/>
</dbReference>
<dbReference type="InterPro" id="IPR013651">
    <property type="entry name" value="ATP-grasp_RimK-type"/>
</dbReference>
<evidence type="ECO:0000259" key="3">
    <source>
        <dbReference type="PROSITE" id="PS50975"/>
    </source>
</evidence>
<dbReference type="PANTHER" id="PTHR21621:SF0">
    <property type="entry name" value="BETA-CITRYLGLUTAMATE SYNTHASE B-RELATED"/>
    <property type="match status" value="1"/>
</dbReference>
<dbReference type="EMBL" id="CP013099">
    <property type="protein sequence ID" value="ALP53421.1"/>
    <property type="molecule type" value="Genomic_DNA"/>
</dbReference>
<protein>
    <submittedName>
        <fullName evidence="4">Carboxylate--amine ligase</fullName>
    </submittedName>
</protein>
<dbReference type="Pfam" id="PF14401">
    <property type="entry name" value="RLAN"/>
    <property type="match status" value="1"/>
</dbReference>
<dbReference type="GO" id="GO:0046872">
    <property type="term" value="F:metal ion binding"/>
    <property type="evidence" value="ECO:0007669"/>
    <property type="project" value="InterPro"/>
</dbReference>
<reference evidence="4" key="1">
    <citation type="submission" date="2015-10" db="EMBL/GenBank/DDBJ databases">
        <title>Description of Candidatus Tenderia electrophaga gen. nov, sp. nov., an Uncultivated Electroautotroph from a Biocathode Enrichment.</title>
        <authorList>
            <person name="Eddie B.J."/>
            <person name="Malanoski A.P."/>
            <person name="Wang Z."/>
            <person name="Hall R.J."/>
            <person name="Oh S.D."/>
            <person name="Heiner C."/>
            <person name="Lin B."/>
            <person name="Strycharz-Glaven S.M."/>
        </authorList>
    </citation>
    <scope>NUCLEOTIDE SEQUENCE [LARGE SCALE GENOMIC DNA]</scope>
    <source>
        <strain evidence="4">NRL1</strain>
    </source>
</reference>
<dbReference type="InterPro" id="IPR025839">
    <property type="entry name" value="RLAN_dom"/>
</dbReference>
<evidence type="ECO:0000256" key="1">
    <source>
        <dbReference type="ARBA" id="ARBA00023211"/>
    </source>
</evidence>
<dbReference type="PROSITE" id="PS50975">
    <property type="entry name" value="ATP_GRASP"/>
    <property type="match status" value="1"/>
</dbReference>
<dbReference type="Gene3D" id="3.30.470.20">
    <property type="entry name" value="ATP-grasp fold, B domain"/>
    <property type="match status" value="1"/>
</dbReference>
<gene>
    <name evidence="4" type="ORF">Tel_09815</name>
</gene>
<dbReference type="GO" id="GO:0009432">
    <property type="term" value="P:SOS response"/>
    <property type="evidence" value="ECO:0007669"/>
    <property type="project" value="TreeGrafter"/>
</dbReference>
<evidence type="ECO:0000313" key="4">
    <source>
        <dbReference type="EMBL" id="ALP53421.1"/>
    </source>
</evidence>
<dbReference type="KEGG" id="tee:Tel_09815"/>
<evidence type="ECO:0000313" key="5">
    <source>
        <dbReference type="Proteomes" id="UP000055136"/>
    </source>
</evidence>
<keyword evidence="1" id="KW-0464">Manganese</keyword>
<dbReference type="GO" id="GO:0005524">
    <property type="term" value="F:ATP binding"/>
    <property type="evidence" value="ECO:0007669"/>
    <property type="project" value="UniProtKB-UniRule"/>
</dbReference>
<keyword evidence="2" id="KW-0067">ATP-binding</keyword>
<feature type="domain" description="ATP-grasp" evidence="3">
    <location>
        <begin position="291"/>
        <end position="481"/>
    </location>
</feature>
<sequence length="488" mass="55954">MVTQIIVVEDVKRWTYSEIECPVVDIDEYLTSAEYFALKNVQVINLCKDYRYSRVGYYCSLLAEARRHRVIPSVKSMLDLSDKALYSLDAVILDEDVEKAFKKQHVTQGVGEFELRVMFGACQDAAFNGLARKLFEIFPYPLLQINFKSLDKWRITTIRPFALHKLKAEEKAYFSAALSAYLSKRWRTRKQKLPGRYDLAILHDPKDPLPPSNPRALKAFIKAARKLGINAELIERKDYARLAEYDALFIRDTTRISHYTYRFAKRAESEGMVVIDDPSSILRCTNKVYLAELLRANHIATPKSAILGRRDLEATERSIGYPMVLKVPDSAFSQGVFKAESRDEFHAIAERLFESSELILAQEYLYTEYDWRIGVLNRKPIFACQYFMYRKHWQIVKHGSSGAFQEGDAKTWAVAEAPRAVVEIAVKAAGLIGDGLYGVDVKQSDRGVYVIEVNDNPNLDMGVEDRYLGEELFNLVMADFLRRLDGKK</sequence>
<dbReference type="Pfam" id="PF08443">
    <property type="entry name" value="RimK"/>
    <property type="match status" value="1"/>
</dbReference>
<proteinExistence type="predicted"/>
<dbReference type="AlphaFoldDB" id="A0A0S2TEA4"/>
<dbReference type="STRING" id="1748243.Tel_09815"/>
<keyword evidence="4" id="KW-0436">Ligase</keyword>
<dbReference type="Gene3D" id="3.40.50.20">
    <property type="match status" value="1"/>
</dbReference>
<dbReference type="InterPro" id="IPR011761">
    <property type="entry name" value="ATP-grasp"/>
</dbReference>
<dbReference type="Proteomes" id="UP000055136">
    <property type="component" value="Chromosome"/>
</dbReference>
<evidence type="ECO:0000256" key="2">
    <source>
        <dbReference type="PROSITE-ProRule" id="PRU00409"/>
    </source>
</evidence>
<accession>A0A0S2TEA4</accession>
<keyword evidence="2" id="KW-0547">Nucleotide-binding</keyword>
<dbReference type="Gene3D" id="3.30.1490.20">
    <property type="entry name" value="ATP-grasp fold, A domain"/>
    <property type="match status" value="1"/>
</dbReference>
<organism evidence="4 5">
    <name type="scientific">Candidatus Tenderia electrophaga</name>
    <dbReference type="NCBI Taxonomy" id="1748243"/>
    <lineage>
        <taxon>Bacteria</taxon>
        <taxon>Pseudomonadati</taxon>
        <taxon>Pseudomonadota</taxon>
        <taxon>Gammaproteobacteria</taxon>
        <taxon>Candidatus Tenderiales</taxon>
        <taxon>Candidatus Tenderiaceae</taxon>
        <taxon>Candidatus Tenderia</taxon>
    </lineage>
</organism>
<dbReference type="GO" id="GO:0018169">
    <property type="term" value="F:ribosomal S6-glutamic acid ligase activity"/>
    <property type="evidence" value="ECO:0007669"/>
    <property type="project" value="TreeGrafter"/>
</dbReference>
<dbReference type="InterPro" id="IPR013815">
    <property type="entry name" value="ATP_grasp_subdomain_1"/>
</dbReference>
<name>A0A0S2TEA4_9GAMM</name>